<keyword evidence="10" id="KW-1185">Reference proteome</keyword>
<dbReference type="CDD" id="cd00167">
    <property type="entry name" value="SANT"/>
    <property type="match status" value="3"/>
</dbReference>
<evidence type="ECO:0000256" key="2">
    <source>
        <dbReference type="ARBA" id="ARBA00023125"/>
    </source>
</evidence>
<dbReference type="SUPFAM" id="SSF46689">
    <property type="entry name" value="Homeodomain-like"/>
    <property type="match status" value="2"/>
</dbReference>
<dbReference type="GO" id="GO:0042796">
    <property type="term" value="P:snRNA transcription by RNA polymerase III"/>
    <property type="evidence" value="ECO:0007669"/>
    <property type="project" value="TreeGrafter"/>
</dbReference>
<reference evidence="9 10" key="1">
    <citation type="submission" date="2020-11" db="EMBL/GenBank/DDBJ databases">
        <title>Kefir isolates.</title>
        <authorList>
            <person name="Marcisauskas S."/>
            <person name="Kim Y."/>
            <person name="Blasche S."/>
        </authorList>
    </citation>
    <scope>NUCLEOTIDE SEQUENCE [LARGE SCALE GENOMIC DNA]</scope>
    <source>
        <strain evidence="9 10">KR</strain>
    </source>
</reference>
<accession>A0A9P7B586</accession>
<feature type="domain" description="Myb-like" evidence="7">
    <location>
        <begin position="212"/>
        <end position="260"/>
    </location>
</feature>
<dbReference type="GO" id="GO:0000978">
    <property type="term" value="F:RNA polymerase II cis-regulatory region sequence-specific DNA binding"/>
    <property type="evidence" value="ECO:0007669"/>
    <property type="project" value="TreeGrafter"/>
</dbReference>
<dbReference type="PROSITE" id="PS51294">
    <property type="entry name" value="HTH_MYB"/>
    <property type="match status" value="2"/>
</dbReference>
<keyword evidence="5" id="KW-0175">Coiled coil</keyword>
<evidence type="ECO:0000256" key="4">
    <source>
        <dbReference type="ARBA" id="ARBA00023242"/>
    </source>
</evidence>
<feature type="domain" description="Myb-like" evidence="7">
    <location>
        <begin position="317"/>
        <end position="368"/>
    </location>
</feature>
<evidence type="ECO:0000256" key="1">
    <source>
        <dbReference type="ARBA" id="ARBA00023015"/>
    </source>
</evidence>
<dbReference type="Proteomes" id="UP000777482">
    <property type="component" value="Unassembled WGS sequence"/>
</dbReference>
<feature type="coiled-coil region" evidence="5">
    <location>
        <begin position="23"/>
        <end position="64"/>
    </location>
</feature>
<evidence type="ECO:0000313" key="10">
    <source>
        <dbReference type="Proteomes" id="UP000777482"/>
    </source>
</evidence>
<dbReference type="PANTHER" id="PTHR46621:SF1">
    <property type="entry name" value="SNRNA-ACTIVATING PROTEIN COMPLEX SUBUNIT 4"/>
    <property type="match status" value="1"/>
</dbReference>
<dbReference type="SMART" id="SM00717">
    <property type="entry name" value="SANT"/>
    <property type="match status" value="5"/>
</dbReference>
<protein>
    <submittedName>
        <fullName evidence="9">Myb-like DNA-binding domain protein</fullName>
    </submittedName>
</protein>
<gene>
    <name evidence="9" type="primary">MYB4R1</name>
    <name evidence="9" type="ORF">C6P46_004551</name>
</gene>
<sequence length="498" mass="55761">MVLPTPPSPAGEIEALRAMDDDADRAIVANEAYKEELVKAMERVDMARQRMRQLEVLIRSLSDSLDSSASNAGNSRNGDLPAQDYKVVAPGTLQATTPYFRFFYGKNLPPNEDAEARERYLSTVRLRAWLPPEREKLEQEVRAQNYRLVAQHAMQTGQDLTDAVAEVDPNWFVQNTTGLDWDQIALVLERRTAAECRIQWLQQQHPLIRADTTNSGKSNFTKDEMNKLRQLVEQRGPFGGKEGWQGIARDLGTNRTAAACFRAYNLRPHQPREPWTAEDDALLLSSVYRWGQNWSLVSRMVGHSIPSTVVRFNLALAPGYTRGRWTEEEDMALRRAVVRCGVGNWAEVSERVKGKSDSQCRERWTNSVDPRIVGYANWTREEDETLLRLRDGEGLGWIEISEQGFQGRRTDNSCLRRYHDLVKKKKSKPAIKRQRAPRADDGDGDGDVDGGSGDPAATPPPPPPKKKKKKEKEKEKGGSAVGGKSKASAHGDGDGGNG</sequence>
<dbReference type="EMBL" id="PUHQ01000043">
    <property type="protein sequence ID" value="KAG0660526.1"/>
    <property type="molecule type" value="Genomic_DNA"/>
</dbReference>
<feature type="domain" description="HTH myb-type" evidence="8">
    <location>
        <begin position="317"/>
        <end position="372"/>
    </location>
</feature>
<dbReference type="GO" id="GO:0001006">
    <property type="term" value="F:RNA polymerase III type 3 promoter sequence-specific DNA binding"/>
    <property type="evidence" value="ECO:0007669"/>
    <property type="project" value="TreeGrafter"/>
</dbReference>
<dbReference type="OrthoDB" id="2143914at2759"/>
<evidence type="ECO:0000259" key="7">
    <source>
        <dbReference type="PROSITE" id="PS50090"/>
    </source>
</evidence>
<proteinExistence type="predicted"/>
<dbReference type="PANTHER" id="PTHR46621">
    <property type="entry name" value="SNRNA-ACTIVATING PROTEIN COMPLEX SUBUNIT 4"/>
    <property type="match status" value="1"/>
</dbReference>
<keyword evidence="3" id="KW-0804">Transcription</keyword>
<feature type="compositionally biased region" description="Basic residues" evidence="6">
    <location>
        <begin position="422"/>
        <end position="436"/>
    </location>
</feature>
<dbReference type="PROSITE" id="PS50090">
    <property type="entry name" value="MYB_LIKE"/>
    <property type="match status" value="4"/>
</dbReference>
<dbReference type="InterPro" id="IPR001005">
    <property type="entry name" value="SANT/Myb"/>
</dbReference>
<evidence type="ECO:0000256" key="6">
    <source>
        <dbReference type="SAM" id="MobiDB-lite"/>
    </source>
</evidence>
<dbReference type="Pfam" id="PF13921">
    <property type="entry name" value="Myb_DNA-bind_6"/>
    <property type="match status" value="1"/>
</dbReference>
<dbReference type="Pfam" id="PF00249">
    <property type="entry name" value="Myb_DNA-binding"/>
    <property type="match status" value="2"/>
</dbReference>
<evidence type="ECO:0000313" key="9">
    <source>
        <dbReference type="EMBL" id="KAG0660526.1"/>
    </source>
</evidence>
<dbReference type="GO" id="GO:0019185">
    <property type="term" value="C:snRNA-activating protein complex"/>
    <property type="evidence" value="ECO:0007669"/>
    <property type="project" value="TreeGrafter"/>
</dbReference>
<keyword evidence="4" id="KW-0539">Nucleus</keyword>
<keyword evidence="1" id="KW-0805">Transcription regulation</keyword>
<evidence type="ECO:0000259" key="8">
    <source>
        <dbReference type="PROSITE" id="PS51294"/>
    </source>
</evidence>
<feature type="domain" description="HTH myb-type" evidence="8">
    <location>
        <begin position="377"/>
        <end position="426"/>
    </location>
</feature>
<evidence type="ECO:0000256" key="5">
    <source>
        <dbReference type="SAM" id="Coils"/>
    </source>
</evidence>
<name>A0A9P7B586_RHOMI</name>
<dbReference type="AlphaFoldDB" id="A0A9P7B586"/>
<feature type="compositionally biased region" description="Basic and acidic residues" evidence="6">
    <location>
        <begin position="489"/>
        <end position="498"/>
    </location>
</feature>
<dbReference type="InterPro" id="IPR009057">
    <property type="entry name" value="Homeodomain-like_sf"/>
</dbReference>
<comment type="caution">
    <text evidence="9">The sequence shown here is derived from an EMBL/GenBank/DDBJ whole genome shotgun (WGS) entry which is preliminary data.</text>
</comment>
<dbReference type="InterPro" id="IPR051575">
    <property type="entry name" value="Myb-like_DNA-bd"/>
</dbReference>
<dbReference type="InterPro" id="IPR017930">
    <property type="entry name" value="Myb_dom"/>
</dbReference>
<organism evidence="9 10">
    <name type="scientific">Rhodotorula mucilaginosa</name>
    <name type="common">Yeast</name>
    <name type="synonym">Rhodotorula rubra</name>
    <dbReference type="NCBI Taxonomy" id="5537"/>
    <lineage>
        <taxon>Eukaryota</taxon>
        <taxon>Fungi</taxon>
        <taxon>Dikarya</taxon>
        <taxon>Basidiomycota</taxon>
        <taxon>Pucciniomycotina</taxon>
        <taxon>Microbotryomycetes</taxon>
        <taxon>Sporidiobolales</taxon>
        <taxon>Sporidiobolaceae</taxon>
        <taxon>Rhodotorula</taxon>
    </lineage>
</organism>
<keyword evidence="2 9" id="KW-0238">DNA-binding</keyword>
<dbReference type="GO" id="GO:0042795">
    <property type="term" value="P:snRNA transcription by RNA polymerase II"/>
    <property type="evidence" value="ECO:0007669"/>
    <property type="project" value="TreeGrafter"/>
</dbReference>
<evidence type="ECO:0000256" key="3">
    <source>
        <dbReference type="ARBA" id="ARBA00023163"/>
    </source>
</evidence>
<feature type="domain" description="Myb-like" evidence="7">
    <location>
        <begin position="267"/>
        <end position="316"/>
    </location>
</feature>
<feature type="domain" description="Myb-like" evidence="7">
    <location>
        <begin position="377"/>
        <end position="422"/>
    </location>
</feature>
<dbReference type="Gene3D" id="1.10.10.60">
    <property type="entry name" value="Homeodomain-like"/>
    <property type="match status" value="4"/>
</dbReference>
<feature type="region of interest" description="Disordered" evidence="6">
    <location>
        <begin position="422"/>
        <end position="498"/>
    </location>
</feature>